<dbReference type="AlphaFoldDB" id="A0A9D4A9J4"/>
<dbReference type="EMBL" id="JAIQCV010000005">
    <property type="protein sequence ID" value="KAH1097326.1"/>
    <property type="molecule type" value="Genomic_DNA"/>
</dbReference>
<dbReference type="Proteomes" id="UP000828251">
    <property type="component" value="Unassembled WGS sequence"/>
</dbReference>
<evidence type="ECO:0000313" key="2">
    <source>
        <dbReference type="Proteomes" id="UP000828251"/>
    </source>
</evidence>
<keyword evidence="2" id="KW-1185">Reference proteome</keyword>
<name>A0A9D4A9J4_9ROSI</name>
<evidence type="ECO:0000313" key="1">
    <source>
        <dbReference type="EMBL" id="KAH1097326.1"/>
    </source>
</evidence>
<reference evidence="1 2" key="1">
    <citation type="journal article" date="2021" name="Plant Biotechnol. J.">
        <title>Multi-omics assisted identification of the key and species-specific regulatory components of drought-tolerant mechanisms in Gossypium stocksii.</title>
        <authorList>
            <person name="Yu D."/>
            <person name="Ke L."/>
            <person name="Zhang D."/>
            <person name="Wu Y."/>
            <person name="Sun Y."/>
            <person name="Mei J."/>
            <person name="Sun J."/>
            <person name="Sun Y."/>
        </authorList>
    </citation>
    <scope>NUCLEOTIDE SEQUENCE [LARGE SCALE GENOMIC DNA]</scope>
    <source>
        <strain evidence="2">cv. E1</strain>
        <tissue evidence="1">Leaf</tissue>
    </source>
</reference>
<organism evidence="1 2">
    <name type="scientific">Gossypium stocksii</name>
    <dbReference type="NCBI Taxonomy" id="47602"/>
    <lineage>
        <taxon>Eukaryota</taxon>
        <taxon>Viridiplantae</taxon>
        <taxon>Streptophyta</taxon>
        <taxon>Embryophyta</taxon>
        <taxon>Tracheophyta</taxon>
        <taxon>Spermatophyta</taxon>
        <taxon>Magnoliopsida</taxon>
        <taxon>eudicotyledons</taxon>
        <taxon>Gunneridae</taxon>
        <taxon>Pentapetalae</taxon>
        <taxon>rosids</taxon>
        <taxon>malvids</taxon>
        <taxon>Malvales</taxon>
        <taxon>Malvaceae</taxon>
        <taxon>Malvoideae</taxon>
        <taxon>Gossypium</taxon>
    </lineage>
</organism>
<proteinExistence type="predicted"/>
<sequence>MEALTFGKAKLMRTMDLRIDEDKINWHNGGMDGLLWHSREFGDIMERISTSLLGRHYGDDYPLVLH</sequence>
<accession>A0A9D4A9J4</accession>
<protein>
    <submittedName>
        <fullName evidence="1">Uncharacterized protein</fullName>
    </submittedName>
</protein>
<gene>
    <name evidence="1" type="ORF">J1N35_014247</name>
</gene>
<comment type="caution">
    <text evidence="1">The sequence shown here is derived from an EMBL/GenBank/DDBJ whole genome shotgun (WGS) entry which is preliminary data.</text>
</comment>
<feature type="non-terminal residue" evidence="1">
    <location>
        <position position="66"/>
    </location>
</feature>